<evidence type="ECO:0000313" key="7">
    <source>
        <dbReference type="Proteomes" id="UP001366060"/>
    </source>
</evidence>
<keyword evidence="3 5" id="KW-1133">Transmembrane helix</keyword>
<dbReference type="PANTHER" id="PTHR30249:SF0">
    <property type="entry name" value="PLASTIDAL GLYCOLATE_GLYCERATE TRANSLOCATOR 1, CHLOROPLASTIC"/>
    <property type="match status" value="1"/>
</dbReference>
<reference evidence="6 7" key="1">
    <citation type="submission" date="2024-02" db="EMBL/GenBank/DDBJ databases">
        <title>Bacteria isolated from the canopy kelp, Nereocystis luetkeana.</title>
        <authorList>
            <person name="Pfister C.A."/>
            <person name="Younker I.T."/>
            <person name="Light S.H."/>
        </authorList>
    </citation>
    <scope>NUCLEOTIDE SEQUENCE [LARGE SCALE GENOMIC DNA]</scope>
    <source>
        <strain evidence="6 7">TI.2.07</strain>
    </source>
</reference>
<evidence type="ECO:0000256" key="5">
    <source>
        <dbReference type="SAM" id="Phobius"/>
    </source>
</evidence>
<evidence type="ECO:0000313" key="6">
    <source>
        <dbReference type="EMBL" id="MEL0658293.1"/>
    </source>
</evidence>
<gene>
    <name evidence="6" type="ORF">V6255_03985</name>
</gene>
<evidence type="ECO:0000256" key="3">
    <source>
        <dbReference type="ARBA" id="ARBA00022989"/>
    </source>
</evidence>
<accession>A0ABU9H8U3</accession>
<feature type="transmembrane region" description="Helical" evidence="5">
    <location>
        <begin position="28"/>
        <end position="46"/>
    </location>
</feature>
<dbReference type="Pfam" id="PF04172">
    <property type="entry name" value="LrgB"/>
    <property type="match status" value="1"/>
</dbReference>
<evidence type="ECO:0000256" key="4">
    <source>
        <dbReference type="ARBA" id="ARBA00023136"/>
    </source>
</evidence>
<feature type="transmembrane region" description="Helical" evidence="5">
    <location>
        <begin position="89"/>
        <end position="108"/>
    </location>
</feature>
<comment type="subcellular location">
    <subcellularLocation>
        <location evidence="1">Membrane</location>
        <topology evidence="1">Multi-pass membrane protein</topology>
    </subcellularLocation>
</comment>
<dbReference type="PANTHER" id="PTHR30249">
    <property type="entry name" value="PUTATIVE SEROTONIN TRANSPORTER"/>
    <property type="match status" value="1"/>
</dbReference>
<feature type="transmembrane region" description="Helical" evidence="5">
    <location>
        <begin position="58"/>
        <end position="77"/>
    </location>
</feature>
<feature type="transmembrane region" description="Helical" evidence="5">
    <location>
        <begin position="141"/>
        <end position="163"/>
    </location>
</feature>
<sequence>MFVYIATPITLLLFFLAKKLYSLKPSGLLNPVLLTILSLILTLLLLDIPFAEYQQGTSVITAFLEPAIVALAVPLYLQLKVIRSRLKFILTSCLLAVFVAFTCAFYIMPLLGADLITAASFAGQSVTTPIAMEISSNLNGIVSLTAAMVIFAGIIGASIGLPFLRLCKVKDQQAIGVAIGCASHALGTAKILEDNEEAGAFSSIALIVCAILSALIMPILYQWLIV</sequence>
<dbReference type="EMBL" id="JBAKBA010000006">
    <property type="protein sequence ID" value="MEL0658293.1"/>
    <property type="molecule type" value="Genomic_DNA"/>
</dbReference>
<dbReference type="RefSeq" id="WP_341626972.1">
    <property type="nucleotide sequence ID" value="NZ_JBAKBA010000006.1"/>
</dbReference>
<evidence type="ECO:0000256" key="2">
    <source>
        <dbReference type="ARBA" id="ARBA00022692"/>
    </source>
</evidence>
<proteinExistence type="predicted"/>
<name>A0ABU9H8U3_9GAMM</name>
<dbReference type="InterPro" id="IPR007300">
    <property type="entry name" value="CidB/LrgB"/>
</dbReference>
<keyword evidence="7" id="KW-1185">Reference proteome</keyword>
<organism evidence="6 7">
    <name type="scientific">Psychromonas arctica</name>
    <dbReference type="NCBI Taxonomy" id="168275"/>
    <lineage>
        <taxon>Bacteria</taxon>
        <taxon>Pseudomonadati</taxon>
        <taxon>Pseudomonadota</taxon>
        <taxon>Gammaproteobacteria</taxon>
        <taxon>Alteromonadales</taxon>
        <taxon>Psychromonadaceae</taxon>
        <taxon>Psychromonas</taxon>
    </lineage>
</organism>
<comment type="caution">
    <text evidence="6">The sequence shown here is derived from an EMBL/GenBank/DDBJ whole genome shotgun (WGS) entry which is preliminary data.</text>
</comment>
<keyword evidence="2 5" id="KW-0812">Transmembrane</keyword>
<protein>
    <submittedName>
        <fullName evidence="6">LrgB family protein</fullName>
    </submittedName>
</protein>
<evidence type="ECO:0000256" key="1">
    <source>
        <dbReference type="ARBA" id="ARBA00004141"/>
    </source>
</evidence>
<feature type="transmembrane region" description="Helical" evidence="5">
    <location>
        <begin position="198"/>
        <end position="221"/>
    </location>
</feature>
<dbReference type="Proteomes" id="UP001366060">
    <property type="component" value="Unassembled WGS sequence"/>
</dbReference>
<keyword evidence="4 5" id="KW-0472">Membrane</keyword>